<accession>A0ABV6Z4Y2</accession>
<proteinExistence type="predicted"/>
<protein>
    <submittedName>
        <fullName evidence="1">Uncharacterized protein</fullName>
    </submittedName>
</protein>
<name>A0ABV6Z4Y2_UNCC1</name>
<reference evidence="1 2" key="1">
    <citation type="submission" date="2024-09" db="EMBL/GenBank/DDBJ databases">
        <title>Laminarin stimulates single cell rates of sulfate reduction while oxygen inhibits transcriptomic activity in coastal marine sediment.</title>
        <authorList>
            <person name="Lindsay M."/>
            <person name="Orcutt B."/>
            <person name="Emerson D."/>
            <person name="Stepanauskas R."/>
            <person name="D'Angelo T."/>
        </authorList>
    </citation>
    <scope>NUCLEOTIDE SEQUENCE [LARGE SCALE GENOMIC DNA]</scope>
    <source>
        <strain evidence="1">SAG AM-311-K15</strain>
    </source>
</reference>
<gene>
    <name evidence="1" type="ORF">ACFL27_25230</name>
</gene>
<dbReference type="EMBL" id="JBHPBY010000517">
    <property type="protein sequence ID" value="MFC1853508.1"/>
    <property type="molecule type" value="Genomic_DNA"/>
</dbReference>
<evidence type="ECO:0000313" key="2">
    <source>
        <dbReference type="Proteomes" id="UP001594351"/>
    </source>
</evidence>
<sequence>MDEAKQAQEKQYSTFHFFSQFWLEATSYKQILVESTTEVNSGYYAVVKPLILNSW</sequence>
<keyword evidence="2" id="KW-1185">Reference proteome</keyword>
<dbReference type="Proteomes" id="UP001594351">
    <property type="component" value="Unassembled WGS sequence"/>
</dbReference>
<comment type="caution">
    <text evidence="1">The sequence shown here is derived from an EMBL/GenBank/DDBJ whole genome shotgun (WGS) entry which is preliminary data.</text>
</comment>
<evidence type="ECO:0000313" key="1">
    <source>
        <dbReference type="EMBL" id="MFC1853508.1"/>
    </source>
</evidence>
<organism evidence="1 2">
    <name type="scientific">candidate division CSSED10-310 bacterium</name>
    <dbReference type="NCBI Taxonomy" id="2855610"/>
    <lineage>
        <taxon>Bacteria</taxon>
        <taxon>Bacteria division CSSED10-310</taxon>
    </lineage>
</organism>